<dbReference type="PROSITE" id="PS51318">
    <property type="entry name" value="TAT"/>
    <property type="match status" value="1"/>
</dbReference>
<evidence type="ECO:0000313" key="3">
    <source>
        <dbReference type="EMBL" id="MEN3069811.1"/>
    </source>
</evidence>
<accession>A0ABU9Z1I3</accession>
<comment type="caution">
    <text evidence="3">The sequence shown here is derived from an EMBL/GenBank/DDBJ whole genome shotgun (WGS) entry which is preliminary data.</text>
</comment>
<protein>
    <submittedName>
        <fullName evidence="3">Heparinase II/III family protein</fullName>
    </submittedName>
</protein>
<dbReference type="Gene3D" id="1.50.10.100">
    <property type="entry name" value="Chondroitin AC/alginate lyase"/>
    <property type="match status" value="1"/>
</dbReference>
<proteinExistence type="predicted"/>
<dbReference type="Gene3D" id="2.70.98.70">
    <property type="match status" value="1"/>
</dbReference>
<dbReference type="InterPro" id="IPR012480">
    <property type="entry name" value="Hepar_II_III_C"/>
</dbReference>
<dbReference type="PANTHER" id="PTHR38045">
    <property type="entry name" value="CHROMOSOME 1, WHOLE GENOME SHOTGUN SEQUENCE"/>
    <property type="match status" value="1"/>
</dbReference>
<dbReference type="Pfam" id="PF07940">
    <property type="entry name" value="Hepar_II_III_C"/>
    <property type="match status" value="1"/>
</dbReference>
<dbReference type="InterPro" id="IPR006311">
    <property type="entry name" value="TAT_signal"/>
</dbReference>
<dbReference type="RefSeq" id="WP_345920585.1">
    <property type="nucleotide sequence ID" value="NZ_JBDIVE010000009.1"/>
</dbReference>
<evidence type="ECO:0000313" key="4">
    <source>
        <dbReference type="Proteomes" id="UP001410394"/>
    </source>
</evidence>
<organism evidence="3 4">
    <name type="scientific">Uliginosibacterium sediminicola</name>
    <dbReference type="NCBI Taxonomy" id="2024550"/>
    <lineage>
        <taxon>Bacteria</taxon>
        <taxon>Pseudomonadati</taxon>
        <taxon>Pseudomonadota</taxon>
        <taxon>Betaproteobacteria</taxon>
        <taxon>Rhodocyclales</taxon>
        <taxon>Zoogloeaceae</taxon>
        <taxon>Uliginosibacterium</taxon>
    </lineage>
</organism>
<gene>
    <name evidence="3" type="ORF">ABDB84_15120</name>
</gene>
<feature type="domain" description="Heparinase II/III-like C-terminal" evidence="2">
    <location>
        <begin position="392"/>
        <end position="562"/>
    </location>
</feature>
<sequence>MSVPRRTVLQTLLLGSLQLSGCASPPAATANKQAVKTSASLPDHPRLIAGQADWQMLAARRGTDADLNRLIELLLERARNDLKREPVERKLIGRRLLDVSREFIRRSLLWSFAYRITGESVFLDRARREMLAVAAFSDWHPEHYLDVAEMTAGMAISYDWLYHDLPADERATLRRAIVDKGIAQARKGHKTFSMDNNWGQVCIGGMVLGALAVEEDEPALCADLLAAARSKAFIALDAYKPDGVYPEGPSYWSYGTSYETLLVASLRSALQTDWGLLDAPGLKRSAEFYAQAVGPTGKQFNFADSGEYQELAPPLFYLARELQQPTLVDAKRMMIRNKQGLSERFAPLAALWWPDTRQTKPAALHFSGQGPQPVAIWRSAWNDPNALYFAIKGGGAAHNHAHMDGGSFVLELDGVRWAKDLGMQDYNSLEARGIDLWNMKQASPRWQVFRIGNAAHNTLSVGDSLHNASGMARMIKADAQGALFDLSPIFLPGQLRTASRAVRIEGERVELSDQISGAVAGQLIHWRMSTEAEIRIDGQHVVLSLAGKQLQLRFSGTPLRLSVLDISAPRADFDLPNPKQRQLLASAPVAADGSWQLQVRFSRD</sequence>
<reference evidence="3 4" key="1">
    <citation type="journal article" date="2018" name="Int. J. Syst. Evol. Microbiol.">
        <title>Uliginosibacterium sediminicola sp. nov., isolated from freshwater sediment.</title>
        <authorList>
            <person name="Hwang W.M."/>
            <person name="Kim S.M."/>
            <person name="Kang K."/>
            <person name="Ahn T.Y."/>
        </authorList>
    </citation>
    <scope>NUCLEOTIDE SEQUENCE [LARGE SCALE GENOMIC DNA]</scope>
    <source>
        <strain evidence="3 4">M1-21</strain>
    </source>
</reference>
<dbReference type="PANTHER" id="PTHR38045:SF1">
    <property type="entry name" value="HEPARINASE II_III-LIKE PROTEIN"/>
    <property type="match status" value="1"/>
</dbReference>
<evidence type="ECO:0000259" key="2">
    <source>
        <dbReference type="Pfam" id="PF07940"/>
    </source>
</evidence>
<dbReference type="SUPFAM" id="SSF48230">
    <property type="entry name" value="Chondroitin AC/alginate lyase"/>
    <property type="match status" value="1"/>
</dbReference>
<evidence type="ECO:0000256" key="1">
    <source>
        <dbReference type="ARBA" id="ARBA00004196"/>
    </source>
</evidence>
<name>A0ABU9Z1I3_9RHOO</name>
<keyword evidence="4" id="KW-1185">Reference proteome</keyword>
<dbReference type="Proteomes" id="UP001410394">
    <property type="component" value="Unassembled WGS sequence"/>
</dbReference>
<dbReference type="InterPro" id="IPR008929">
    <property type="entry name" value="Chondroitin_lyas"/>
</dbReference>
<comment type="subcellular location">
    <subcellularLocation>
        <location evidence="1">Cell envelope</location>
    </subcellularLocation>
</comment>
<dbReference type="EMBL" id="JBDIVE010000009">
    <property type="protein sequence ID" value="MEN3069811.1"/>
    <property type="molecule type" value="Genomic_DNA"/>
</dbReference>